<dbReference type="SUPFAM" id="SSF55729">
    <property type="entry name" value="Acyl-CoA N-acyltransferases (Nat)"/>
    <property type="match status" value="1"/>
</dbReference>
<comment type="caution">
    <text evidence="2">The sequence shown here is derived from an EMBL/GenBank/DDBJ whole genome shotgun (WGS) entry which is preliminary data.</text>
</comment>
<gene>
    <name evidence="2" type="ORF">VW23_008070</name>
</gene>
<feature type="domain" description="N-acetyltransferase" evidence="1">
    <location>
        <begin position="7"/>
        <end position="152"/>
    </location>
</feature>
<dbReference type="Pfam" id="PF13302">
    <property type="entry name" value="Acetyltransf_3"/>
    <property type="match status" value="1"/>
</dbReference>
<proteinExistence type="predicted"/>
<dbReference type="Proteomes" id="UP000095463">
    <property type="component" value="Unassembled WGS sequence"/>
</dbReference>
<dbReference type="AlphaFoldDB" id="A0A1E5XX08"/>
<dbReference type="PANTHER" id="PTHR43792">
    <property type="entry name" value="GNAT FAMILY, PUTATIVE (AFU_ORTHOLOGUE AFUA_3G00765)-RELATED-RELATED"/>
    <property type="match status" value="1"/>
</dbReference>
<dbReference type="InterPro" id="IPR000182">
    <property type="entry name" value="GNAT_dom"/>
</dbReference>
<dbReference type="OrthoDB" id="6293260at2"/>
<dbReference type="PANTHER" id="PTHR43792:SF1">
    <property type="entry name" value="N-ACETYLTRANSFERASE DOMAIN-CONTAINING PROTEIN"/>
    <property type="match status" value="1"/>
</dbReference>
<keyword evidence="3" id="KW-1185">Reference proteome</keyword>
<organism evidence="2 3">
    <name type="scientific">Devosia insulae DS-56</name>
    <dbReference type="NCBI Taxonomy" id="1116389"/>
    <lineage>
        <taxon>Bacteria</taxon>
        <taxon>Pseudomonadati</taxon>
        <taxon>Pseudomonadota</taxon>
        <taxon>Alphaproteobacteria</taxon>
        <taxon>Hyphomicrobiales</taxon>
        <taxon>Devosiaceae</taxon>
        <taxon>Devosia</taxon>
    </lineage>
</organism>
<evidence type="ECO:0000313" key="2">
    <source>
        <dbReference type="EMBL" id="OEO33128.1"/>
    </source>
</evidence>
<accession>A0A1E5XX08</accession>
<sequence length="185" mass="20358">MRLETERLVLRSWESRDHAPLAAVLGDPEVRRFYPTIATPGQARAQLEFSIEKQAAVGFHFGAAELRSTGQFVGLVGIGYIPDETRAAIRGQPAVEIGWQFDKAFWGQGFAPEGARAWLDYGFTTLKLPEIVAFTFTGNVPSQRVMAKIGMVRDADADFEHPKLAPGHPLRAHVVYRISNPALGA</sequence>
<evidence type="ECO:0000313" key="3">
    <source>
        <dbReference type="Proteomes" id="UP000095463"/>
    </source>
</evidence>
<dbReference type="InterPro" id="IPR016181">
    <property type="entry name" value="Acyl_CoA_acyltransferase"/>
</dbReference>
<reference evidence="2 3" key="1">
    <citation type="journal article" date="2015" name="Genome Announc.">
        <title>Genome Assemblies of Three Soil-Associated Devosia species: D. insulae, D. limi, and D. soli.</title>
        <authorList>
            <person name="Hassan Y.I."/>
            <person name="Lepp D."/>
            <person name="Zhou T."/>
        </authorList>
    </citation>
    <scope>NUCLEOTIDE SEQUENCE [LARGE SCALE GENOMIC DNA]</scope>
    <source>
        <strain evidence="2 3">DS-56</strain>
    </source>
</reference>
<evidence type="ECO:0000259" key="1">
    <source>
        <dbReference type="Pfam" id="PF13302"/>
    </source>
</evidence>
<name>A0A1E5XX08_9HYPH</name>
<dbReference type="RefSeq" id="WP_069907736.1">
    <property type="nucleotide sequence ID" value="NZ_LAJE02000026.1"/>
</dbReference>
<dbReference type="InterPro" id="IPR051531">
    <property type="entry name" value="N-acetyltransferase"/>
</dbReference>
<dbReference type="GO" id="GO:0016747">
    <property type="term" value="F:acyltransferase activity, transferring groups other than amino-acyl groups"/>
    <property type="evidence" value="ECO:0007669"/>
    <property type="project" value="InterPro"/>
</dbReference>
<dbReference type="EMBL" id="LAJE02000026">
    <property type="protein sequence ID" value="OEO33128.1"/>
    <property type="molecule type" value="Genomic_DNA"/>
</dbReference>
<dbReference type="Gene3D" id="3.40.630.30">
    <property type="match status" value="1"/>
</dbReference>
<protein>
    <recommendedName>
        <fullName evidence="1">N-acetyltransferase domain-containing protein</fullName>
    </recommendedName>
</protein>